<dbReference type="Proteomes" id="UP000319415">
    <property type="component" value="Segment"/>
</dbReference>
<dbReference type="EMBL" id="MK098187">
    <property type="protein sequence ID" value="AZQ20995.1"/>
    <property type="molecule type" value="Genomic_DNA"/>
</dbReference>
<accession>A0A3Q9EG64</accession>
<evidence type="ECO:0000313" key="3">
    <source>
        <dbReference type="EMBL" id="AZQ20995.1"/>
    </source>
</evidence>
<name>A0A3Q9EG64_ISKNV</name>
<reference evidence="3" key="1">
    <citation type="submission" date="2018-10" db="EMBL/GenBank/DDBJ databases">
        <title>Phylogenomic characterization of red seabream iridovirus from Florida pompano Trachinotus carolinus maricultured in the Caribbean Sea.</title>
        <authorList>
            <person name="Koda S.A."/>
            <person name="Subramaniam K."/>
            <person name="Pouder D.B."/>
            <person name="Yanong R.P."/>
            <person name="Frasca S.Jr."/>
            <person name="Waltzek T.B."/>
        </authorList>
    </citation>
    <scope>NUCLEOTIDE SEQUENCE [LARGE SCALE GENOMIC DNA]</scope>
    <source>
        <strain evidence="1">PIV2010</strain>
        <strain evidence="2">PIV2014a</strain>
        <strain evidence="3">PIV2016</strain>
    </source>
</reference>
<dbReference type="EMBL" id="MK098185">
    <property type="protein sequence ID" value="AZQ20753.1"/>
    <property type="molecule type" value="Genomic_DNA"/>
</dbReference>
<dbReference type="EMBL" id="MK098186">
    <property type="protein sequence ID" value="AZQ20873.1"/>
    <property type="molecule type" value="Genomic_DNA"/>
</dbReference>
<gene>
    <name evidence="3" type="primary">ORF5</name>
</gene>
<dbReference type="Proteomes" id="UP000319271">
    <property type="component" value="Segment"/>
</dbReference>
<dbReference type="Proteomes" id="UP000317388">
    <property type="component" value="Segment"/>
</dbReference>
<organism evidence="3">
    <name type="scientific">Pompano iridovirus</name>
    <dbReference type="NCBI Taxonomy" id="2494350"/>
    <lineage>
        <taxon>Viruses</taxon>
        <taxon>Varidnaviria</taxon>
        <taxon>Bamfordvirae</taxon>
        <taxon>Nucleocytoviricota</taxon>
        <taxon>Megaviricetes</taxon>
        <taxon>Pimascovirales</taxon>
        <taxon>Pimascovirales incertae sedis</taxon>
        <taxon>Iridoviridae</taxon>
        <taxon>Alphairidovirinae</taxon>
        <taxon>Megalocytivirus</taxon>
        <taxon>Megalocytivirus pagrus1</taxon>
        <taxon>Infectious spleen and kidney necrosis virus</taxon>
    </lineage>
</organism>
<evidence type="ECO:0000313" key="1">
    <source>
        <dbReference type="EMBL" id="AZQ20753.1"/>
    </source>
</evidence>
<proteinExistence type="predicted"/>
<sequence>MSCRRGVPLPDHGGGVCHHGCNDDMVYRVAPVFIWPDVHSGLVCPTLCNRSQAAYTCW</sequence>
<protein>
    <submittedName>
        <fullName evidence="3">Uncharacterized protein</fullName>
    </submittedName>
</protein>
<evidence type="ECO:0000313" key="2">
    <source>
        <dbReference type="EMBL" id="AZQ20873.1"/>
    </source>
</evidence>